<evidence type="ECO:0000256" key="1">
    <source>
        <dbReference type="SAM" id="SignalP"/>
    </source>
</evidence>
<evidence type="ECO:0000313" key="2">
    <source>
        <dbReference type="EMBL" id="KAH3833428.1"/>
    </source>
</evidence>
<accession>A0A9D4QIY0</accession>
<reference evidence="2" key="2">
    <citation type="submission" date="2020-11" db="EMBL/GenBank/DDBJ databases">
        <authorList>
            <person name="McCartney M.A."/>
            <person name="Auch B."/>
            <person name="Kono T."/>
            <person name="Mallez S."/>
            <person name="Becker A."/>
            <person name="Gohl D.M."/>
            <person name="Silverstein K.A.T."/>
            <person name="Koren S."/>
            <person name="Bechman K.B."/>
            <person name="Herman A."/>
            <person name="Abrahante J.E."/>
            <person name="Garbe J."/>
        </authorList>
    </citation>
    <scope>NUCLEOTIDE SEQUENCE</scope>
    <source>
        <strain evidence="2">Duluth1</strain>
        <tissue evidence="2">Whole animal</tissue>
    </source>
</reference>
<proteinExistence type="predicted"/>
<dbReference type="AlphaFoldDB" id="A0A9D4QIY0"/>
<dbReference type="Proteomes" id="UP000828390">
    <property type="component" value="Unassembled WGS sequence"/>
</dbReference>
<evidence type="ECO:0000313" key="3">
    <source>
        <dbReference type="Proteomes" id="UP000828390"/>
    </source>
</evidence>
<gene>
    <name evidence="2" type="ORF">DPMN_106738</name>
</gene>
<organism evidence="2 3">
    <name type="scientific">Dreissena polymorpha</name>
    <name type="common">Zebra mussel</name>
    <name type="synonym">Mytilus polymorpha</name>
    <dbReference type="NCBI Taxonomy" id="45954"/>
    <lineage>
        <taxon>Eukaryota</taxon>
        <taxon>Metazoa</taxon>
        <taxon>Spiralia</taxon>
        <taxon>Lophotrochozoa</taxon>
        <taxon>Mollusca</taxon>
        <taxon>Bivalvia</taxon>
        <taxon>Autobranchia</taxon>
        <taxon>Heteroconchia</taxon>
        <taxon>Euheterodonta</taxon>
        <taxon>Imparidentia</taxon>
        <taxon>Neoheterodontei</taxon>
        <taxon>Myida</taxon>
        <taxon>Dreissenoidea</taxon>
        <taxon>Dreissenidae</taxon>
        <taxon>Dreissena</taxon>
    </lineage>
</organism>
<keyword evidence="3" id="KW-1185">Reference proteome</keyword>
<dbReference type="EMBL" id="JAIWYP010000004">
    <property type="protein sequence ID" value="KAH3833428.1"/>
    <property type="molecule type" value="Genomic_DNA"/>
</dbReference>
<comment type="caution">
    <text evidence="2">The sequence shown here is derived from an EMBL/GenBank/DDBJ whole genome shotgun (WGS) entry which is preliminary data.</text>
</comment>
<keyword evidence="1" id="KW-0732">Signal</keyword>
<reference evidence="2" key="1">
    <citation type="journal article" date="2019" name="bioRxiv">
        <title>The Genome of the Zebra Mussel, Dreissena polymorpha: A Resource for Invasive Species Research.</title>
        <authorList>
            <person name="McCartney M.A."/>
            <person name="Auch B."/>
            <person name="Kono T."/>
            <person name="Mallez S."/>
            <person name="Zhang Y."/>
            <person name="Obille A."/>
            <person name="Becker A."/>
            <person name="Abrahante J.E."/>
            <person name="Garbe J."/>
            <person name="Badalamenti J.P."/>
            <person name="Herman A."/>
            <person name="Mangelson H."/>
            <person name="Liachko I."/>
            <person name="Sullivan S."/>
            <person name="Sone E.D."/>
            <person name="Koren S."/>
            <person name="Silverstein K.A.T."/>
            <person name="Beckman K.B."/>
            <person name="Gohl D.M."/>
        </authorList>
    </citation>
    <scope>NUCLEOTIDE SEQUENCE</scope>
    <source>
        <strain evidence="2">Duluth1</strain>
        <tissue evidence="2">Whole animal</tissue>
    </source>
</reference>
<sequence>MKTQSQALYLHLLCLGFALLLMLSHSEARVVKRYAPSIEDCQHGCNKDVYRCDLRCKYVKDLKGNSLKRCHTVCADIFLDCFLGCYVSNFNANQFDSFGGFK</sequence>
<protein>
    <submittedName>
        <fullName evidence="2">Uncharacterized protein</fullName>
    </submittedName>
</protein>
<feature type="chain" id="PRO_5038592053" evidence="1">
    <location>
        <begin position="29"/>
        <end position="102"/>
    </location>
</feature>
<feature type="signal peptide" evidence="1">
    <location>
        <begin position="1"/>
        <end position="28"/>
    </location>
</feature>
<name>A0A9D4QIY0_DREPO</name>